<dbReference type="GeneID" id="75213460"/>
<evidence type="ECO:0000313" key="11">
    <source>
        <dbReference type="EMBL" id="QPT19498.1"/>
    </source>
</evidence>
<evidence type="ECO:0000313" key="12">
    <source>
        <dbReference type="Proteomes" id="UP000595058"/>
    </source>
</evidence>
<comment type="subcellular location">
    <subcellularLocation>
        <location evidence="1">Membrane</location>
        <topology evidence="1">Multi-pass membrane protein</topology>
    </subcellularLocation>
</comment>
<comment type="similarity">
    <text evidence="6">Belongs to the methyl-accepting chemotaxis (MCP) protein family.</text>
</comment>
<evidence type="ECO:0000259" key="10">
    <source>
        <dbReference type="PROSITE" id="PS50885"/>
    </source>
</evidence>
<evidence type="ECO:0000259" key="9">
    <source>
        <dbReference type="PROSITE" id="PS50111"/>
    </source>
</evidence>
<organism evidence="11 12">
    <name type="scientific">Stutzerimonas frequens</name>
    <dbReference type="NCBI Taxonomy" id="2968969"/>
    <lineage>
        <taxon>Bacteria</taxon>
        <taxon>Pseudomonadati</taxon>
        <taxon>Pseudomonadota</taxon>
        <taxon>Gammaproteobacteria</taxon>
        <taxon>Pseudomonadales</taxon>
        <taxon>Pseudomonadaceae</taxon>
        <taxon>Stutzerimonas</taxon>
    </lineage>
</organism>
<accession>A0ABX6XZK1</accession>
<dbReference type="Pfam" id="PF12729">
    <property type="entry name" value="4HB_MCP_1"/>
    <property type="match status" value="1"/>
</dbReference>
<gene>
    <name evidence="11" type="ORF">I6G34_09120</name>
</gene>
<dbReference type="Gene3D" id="1.10.287.950">
    <property type="entry name" value="Methyl-accepting chemotaxis protein"/>
    <property type="match status" value="1"/>
</dbReference>
<dbReference type="EMBL" id="CP065720">
    <property type="protein sequence ID" value="QPT19498.1"/>
    <property type="molecule type" value="Genomic_DNA"/>
</dbReference>
<dbReference type="SMART" id="SM00304">
    <property type="entry name" value="HAMP"/>
    <property type="match status" value="2"/>
</dbReference>
<dbReference type="PANTHER" id="PTHR32089:SF119">
    <property type="entry name" value="METHYL-ACCEPTING CHEMOTAXIS PROTEIN CTPL"/>
    <property type="match status" value="1"/>
</dbReference>
<evidence type="ECO:0000256" key="1">
    <source>
        <dbReference type="ARBA" id="ARBA00004141"/>
    </source>
</evidence>
<dbReference type="RefSeq" id="WP_102840456.1">
    <property type="nucleotide sequence ID" value="NZ_CP065720.1"/>
</dbReference>
<keyword evidence="2 8" id="KW-0812">Transmembrane</keyword>
<dbReference type="Pfam" id="PF00672">
    <property type="entry name" value="HAMP"/>
    <property type="match status" value="1"/>
</dbReference>
<dbReference type="InterPro" id="IPR004090">
    <property type="entry name" value="Chemotax_Me-accpt_rcpt"/>
</dbReference>
<dbReference type="SMART" id="SM00283">
    <property type="entry name" value="MA"/>
    <property type="match status" value="1"/>
</dbReference>
<name>A0ABX6XZK1_9GAMM</name>
<dbReference type="SUPFAM" id="SSF58104">
    <property type="entry name" value="Methyl-accepting chemotaxis protein (MCP) signaling domain"/>
    <property type="match status" value="1"/>
</dbReference>
<keyword evidence="5 7" id="KW-0807">Transducer</keyword>
<dbReference type="CDD" id="cd11386">
    <property type="entry name" value="MCP_signal"/>
    <property type="match status" value="1"/>
</dbReference>
<evidence type="ECO:0000256" key="8">
    <source>
        <dbReference type="SAM" id="Phobius"/>
    </source>
</evidence>
<evidence type="ECO:0000256" key="5">
    <source>
        <dbReference type="ARBA" id="ARBA00023224"/>
    </source>
</evidence>
<dbReference type="InterPro" id="IPR004089">
    <property type="entry name" value="MCPsignal_dom"/>
</dbReference>
<keyword evidence="12" id="KW-1185">Reference proteome</keyword>
<proteinExistence type="inferred from homology"/>
<dbReference type="CDD" id="cd06225">
    <property type="entry name" value="HAMP"/>
    <property type="match status" value="1"/>
</dbReference>
<feature type="transmembrane region" description="Helical" evidence="8">
    <location>
        <begin position="187"/>
        <end position="207"/>
    </location>
</feature>
<evidence type="ECO:0000256" key="4">
    <source>
        <dbReference type="ARBA" id="ARBA00023136"/>
    </source>
</evidence>
<dbReference type="PANTHER" id="PTHR32089">
    <property type="entry name" value="METHYL-ACCEPTING CHEMOTAXIS PROTEIN MCPB"/>
    <property type="match status" value="1"/>
</dbReference>
<dbReference type="PROSITE" id="PS50111">
    <property type="entry name" value="CHEMOTAXIS_TRANSDUC_2"/>
    <property type="match status" value="1"/>
</dbReference>
<evidence type="ECO:0000256" key="7">
    <source>
        <dbReference type="PROSITE-ProRule" id="PRU00284"/>
    </source>
</evidence>
<reference evidence="11 12" key="1">
    <citation type="submission" date="2020-12" db="EMBL/GenBank/DDBJ databases">
        <title>FDA dAtabase for Regulatory Grade micrObial Sequences (FDA-ARGOS): Supporting development and validation of Infectious Disease Dx tests.</title>
        <authorList>
            <person name="Sproer C."/>
            <person name="Gronow S."/>
            <person name="Severitt S."/>
            <person name="Schroder I."/>
            <person name="Tallon L."/>
            <person name="Sadzewicz L."/>
            <person name="Zhao X."/>
            <person name="Boylan J."/>
            <person name="Ott S."/>
            <person name="Bowen H."/>
            <person name="Vavikolanu K."/>
            <person name="Mehta A."/>
            <person name="Aluvathingal J."/>
            <person name="Nadendla S."/>
            <person name="Lowell S."/>
            <person name="Myers T."/>
            <person name="Yan Y."/>
            <person name="Sichtig H."/>
        </authorList>
    </citation>
    <scope>NUCLEOTIDE SEQUENCE [LARGE SCALE GENOMIC DNA]</scope>
    <source>
        <strain evidence="11 12">FDAARGOS_877</strain>
    </source>
</reference>
<evidence type="ECO:0000256" key="2">
    <source>
        <dbReference type="ARBA" id="ARBA00022692"/>
    </source>
</evidence>
<protein>
    <submittedName>
        <fullName evidence="11">Methyl-accepting chemotaxis protein</fullName>
    </submittedName>
</protein>
<keyword evidence="4 8" id="KW-0472">Membrane</keyword>
<dbReference type="PROSITE" id="PS50885">
    <property type="entry name" value="HAMP"/>
    <property type="match status" value="1"/>
</dbReference>
<dbReference type="InterPro" id="IPR003660">
    <property type="entry name" value="HAMP_dom"/>
</dbReference>
<evidence type="ECO:0000256" key="3">
    <source>
        <dbReference type="ARBA" id="ARBA00022989"/>
    </source>
</evidence>
<dbReference type="PRINTS" id="PR00260">
    <property type="entry name" value="CHEMTRNSDUCR"/>
</dbReference>
<sequence length="538" mass="57488">MTIKLRLIVLVSIALLSLFAVGALGLIQLRKLDASVAHITSNEVPRLVNAKTFAGRYQELRGIIFRHIADPDSARKRTLDEQLQRKGREFDEDLARAIADADSEEATRALEEFRKTVKAYLIVGETALARSRQNQTEAAMELASSPFIEDAAILTGQLADQLSTDATTALNATQQASAEAYRTSFRLLLGIVLAALVVMMGFGLTLGRSIMSPLQAMRRTVMTIGETLDLTRRVGSRSNDEIGQTVQAFDTMIEALQRSFNDLAKNAEDVGRAAGVLRVNANEFSGSSVAQADAATQMAAGVEEMTVSIDHVAERAEDAAKLSTEAGNRAAEGVAVVQSTIDDLGMIAEEVNGTAESVHNLQQETTRISTVTGVIGDVAAQTNLLALNAAIEAARAGEQGRGFAVVADEVRKLAARTAESAAEITGIVAAIEQGANDVVKRMQQAVHTVQQSASRAEETGVAVQEIRNASTQTVALASEISYAIREQSAASNLIAVQVEKIALMSETNTGTANQTSSQADDLHALAERMLTDISRYRY</sequence>
<evidence type="ECO:0000256" key="6">
    <source>
        <dbReference type="ARBA" id="ARBA00029447"/>
    </source>
</evidence>
<feature type="domain" description="HAMP" evidence="10">
    <location>
        <begin position="208"/>
        <end position="261"/>
    </location>
</feature>
<keyword evidence="3 8" id="KW-1133">Transmembrane helix</keyword>
<feature type="domain" description="Methyl-accepting transducer" evidence="9">
    <location>
        <begin position="266"/>
        <end position="502"/>
    </location>
</feature>
<dbReference type="Proteomes" id="UP000595058">
    <property type="component" value="Chromosome"/>
</dbReference>
<dbReference type="Pfam" id="PF00015">
    <property type="entry name" value="MCPsignal"/>
    <property type="match status" value="1"/>
</dbReference>
<dbReference type="InterPro" id="IPR024478">
    <property type="entry name" value="HlyB_4HB_MCP"/>
</dbReference>